<keyword evidence="1" id="KW-1133">Transmembrane helix</keyword>
<gene>
    <name evidence="2" type="ORF">K8V56_19080</name>
</gene>
<keyword evidence="1" id="KW-0472">Membrane</keyword>
<name>A0A921G2R8_SPOPS</name>
<dbReference type="AlphaFoldDB" id="A0A921G2R8"/>
<feature type="transmembrane region" description="Helical" evidence="1">
    <location>
        <begin position="94"/>
        <end position="118"/>
    </location>
</feature>
<organism evidence="2 3">
    <name type="scientific">Sporosarcina psychrophila</name>
    <name type="common">Bacillus psychrophilus</name>
    <dbReference type="NCBI Taxonomy" id="1476"/>
    <lineage>
        <taxon>Bacteria</taxon>
        <taxon>Bacillati</taxon>
        <taxon>Bacillota</taxon>
        <taxon>Bacilli</taxon>
        <taxon>Bacillales</taxon>
        <taxon>Caryophanaceae</taxon>
        <taxon>Sporosarcina</taxon>
    </lineage>
</organism>
<sequence>MLNRLWKIGFFSGLTSFVLLIVGVRTILGQTLIFKNYLTFGVFGLTIGIFSFLLLFYNLKIAFRIFMVGVVLAFAEFFRSLIVNTNGMGDVLGILSLFIISSFGLGLAFIVQFIVILMRKDK</sequence>
<protein>
    <submittedName>
        <fullName evidence="2">Uncharacterized protein</fullName>
    </submittedName>
</protein>
<evidence type="ECO:0000313" key="3">
    <source>
        <dbReference type="Proteomes" id="UP000698173"/>
    </source>
</evidence>
<dbReference type="EMBL" id="DYWT01000284">
    <property type="protein sequence ID" value="HJF33876.1"/>
    <property type="molecule type" value="Genomic_DNA"/>
</dbReference>
<proteinExistence type="predicted"/>
<feature type="transmembrane region" description="Helical" evidence="1">
    <location>
        <begin position="39"/>
        <end position="58"/>
    </location>
</feature>
<dbReference type="Proteomes" id="UP000698173">
    <property type="component" value="Unassembled WGS sequence"/>
</dbReference>
<reference evidence="2" key="2">
    <citation type="submission" date="2021-09" db="EMBL/GenBank/DDBJ databases">
        <authorList>
            <person name="Gilroy R."/>
        </authorList>
    </citation>
    <scope>NUCLEOTIDE SEQUENCE</scope>
    <source>
        <strain evidence="2">CHK171-7178</strain>
    </source>
</reference>
<feature type="transmembrane region" description="Helical" evidence="1">
    <location>
        <begin position="65"/>
        <end position="82"/>
    </location>
</feature>
<evidence type="ECO:0000256" key="1">
    <source>
        <dbReference type="SAM" id="Phobius"/>
    </source>
</evidence>
<comment type="caution">
    <text evidence="2">The sequence shown here is derived from an EMBL/GenBank/DDBJ whole genome shotgun (WGS) entry which is preliminary data.</text>
</comment>
<accession>A0A921G2R8</accession>
<keyword evidence="1" id="KW-0812">Transmembrane</keyword>
<reference evidence="2" key="1">
    <citation type="journal article" date="2021" name="PeerJ">
        <title>Extensive microbial diversity within the chicken gut microbiome revealed by metagenomics and culture.</title>
        <authorList>
            <person name="Gilroy R."/>
            <person name="Ravi A."/>
            <person name="Getino M."/>
            <person name="Pursley I."/>
            <person name="Horton D.L."/>
            <person name="Alikhan N.F."/>
            <person name="Baker D."/>
            <person name="Gharbi K."/>
            <person name="Hall N."/>
            <person name="Watson M."/>
            <person name="Adriaenssens E.M."/>
            <person name="Foster-Nyarko E."/>
            <person name="Jarju S."/>
            <person name="Secka A."/>
            <person name="Antonio M."/>
            <person name="Oren A."/>
            <person name="Chaudhuri R.R."/>
            <person name="La Ragione R."/>
            <person name="Hildebrand F."/>
            <person name="Pallen M.J."/>
        </authorList>
    </citation>
    <scope>NUCLEOTIDE SEQUENCE</scope>
    <source>
        <strain evidence="2">CHK171-7178</strain>
    </source>
</reference>
<evidence type="ECO:0000313" key="2">
    <source>
        <dbReference type="EMBL" id="HJF33876.1"/>
    </source>
</evidence>